<dbReference type="InterPro" id="IPR041966">
    <property type="entry name" value="LOTUS-like"/>
</dbReference>
<evidence type="ECO:0000313" key="2">
    <source>
        <dbReference type="Proteomes" id="UP000823561"/>
    </source>
</evidence>
<name>A0AAV6GPQ3_9TELE</name>
<organism evidence="1 2">
    <name type="scientific">Alosa alosa</name>
    <name type="common">allis shad</name>
    <dbReference type="NCBI Taxonomy" id="278164"/>
    <lineage>
        <taxon>Eukaryota</taxon>
        <taxon>Metazoa</taxon>
        <taxon>Chordata</taxon>
        <taxon>Craniata</taxon>
        <taxon>Vertebrata</taxon>
        <taxon>Euteleostomi</taxon>
        <taxon>Actinopterygii</taxon>
        <taxon>Neopterygii</taxon>
        <taxon>Teleostei</taxon>
        <taxon>Clupei</taxon>
        <taxon>Clupeiformes</taxon>
        <taxon>Clupeoidei</taxon>
        <taxon>Clupeidae</taxon>
        <taxon>Alosa</taxon>
    </lineage>
</organism>
<dbReference type="AlphaFoldDB" id="A0AAV6GPQ3"/>
<gene>
    <name evidence="1" type="ORF">AALO_G00124440</name>
</gene>
<evidence type="ECO:0000313" key="1">
    <source>
        <dbReference type="EMBL" id="KAG5275776.1"/>
    </source>
</evidence>
<reference evidence="1" key="1">
    <citation type="submission" date="2020-10" db="EMBL/GenBank/DDBJ databases">
        <title>Chromosome-scale genome assembly of the Allis shad, Alosa alosa.</title>
        <authorList>
            <person name="Margot Z."/>
            <person name="Christophe K."/>
            <person name="Cabau C."/>
            <person name="Louis A."/>
            <person name="Berthelot C."/>
            <person name="Parey E."/>
            <person name="Roest Crollius H."/>
            <person name="Montfort J."/>
            <person name="Robinson-Rechavi M."/>
            <person name="Bucao C."/>
            <person name="Bouchez O."/>
            <person name="Gislard M."/>
            <person name="Lluch J."/>
            <person name="Milhes M."/>
            <person name="Lampietro C."/>
            <person name="Lopez Roques C."/>
            <person name="Donnadieu C."/>
            <person name="Braasch I."/>
            <person name="Desvignes T."/>
            <person name="Postlethwait J."/>
            <person name="Bobe J."/>
            <person name="Guiguen Y."/>
        </authorList>
    </citation>
    <scope>NUCLEOTIDE SEQUENCE</scope>
    <source>
        <strain evidence="1">M-15738</strain>
        <tissue evidence="1">Blood</tissue>
    </source>
</reference>
<keyword evidence="2" id="KW-1185">Reference proteome</keyword>
<protein>
    <submittedName>
        <fullName evidence="1">Uncharacterized protein</fullName>
    </submittedName>
</protein>
<sequence length="125" mass="13929">MFNGFNLSLAYQSTGVKSTDMTEKINGAPDCKSYRDAVVAHMPPQPARAPPENVPQSNLKVRLRNVLRRHPDGMLLAQLRRSCPILFQPEVLGSYISTTELLNSMGDVLRIEGFGVQRRVYPVGM</sequence>
<dbReference type="Gene3D" id="3.30.420.610">
    <property type="entry name" value="LOTUS domain-like"/>
    <property type="match status" value="1"/>
</dbReference>
<comment type="caution">
    <text evidence="1">The sequence shown here is derived from an EMBL/GenBank/DDBJ whole genome shotgun (WGS) entry which is preliminary data.</text>
</comment>
<accession>A0AAV6GPQ3</accession>
<dbReference type="Proteomes" id="UP000823561">
    <property type="component" value="Chromosome 9"/>
</dbReference>
<dbReference type="EMBL" id="JADWDJ010000009">
    <property type="protein sequence ID" value="KAG5275776.1"/>
    <property type="molecule type" value="Genomic_DNA"/>
</dbReference>
<proteinExistence type="predicted"/>